<reference evidence="3" key="1">
    <citation type="submission" date="2017-10" db="EMBL/GenBank/DDBJ databases">
        <title>Rapid genome shrinkage in a self-fertile nematode reveals novel sperm competition proteins.</title>
        <authorList>
            <person name="Yin D."/>
            <person name="Schwarz E.M."/>
            <person name="Thomas C.G."/>
            <person name="Felde R.L."/>
            <person name="Korf I.F."/>
            <person name="Cutter A.D."/>
            <person name="Schartner C.M."/>
            <person name="Ralston E.J."/>
            <person name="Meyer B.J."/>
            <person name="Haag E.S."/>
        </authorList>
    </citation>
    <scope>NUCLEOTIDE SEQUENCE [LARGE SCALE GENOMIC DNA]</scope>
    <source>
        <strain evidence="3">JU1422</strain>
    </source>
</reference>
<dbReference type="Proteomes" id="UP000230233">
    <property type="component" value="Chromosome X"/>
</dbReference>
<keyword evidence="1" id="KW-0472">Membrane</keyword>
<feature type="transmembrane region" description="Helical" evidence="1">
    <location>
        <begin position="26"/>
        <end position="46"/>
    </location>
</feature>
<keyword evidence="1" id="KW-1133">Transmembrane helix</keyword>
<protein>
    <recommendedName>
        <fullName evidence="4">Transmembrane protein</fullName>
    </recommendedName>
</protein>
<name>A0A2G5SS74_9PELO</name>
<evidence type="ECO:0000313" key="2">
    <source>
        <dbReference type="EMBL" id="PIC17696.1"/>
    </source>
</evidence>
<sequence>MQFNMHPMRSVSHKSFQISFSHHTTFYIFIFFIFYSIFFISSSAFFNHIINPQKRNVLKPLNWKPPPRSVSFLGYEVCAEATVSHINERLEPNSCFLLSKKYNSIFKKKFRMDCNGNNISENPFLKQDNAGKRLIRRRPIIIRDTDTKKC</sequence>
<dbReference type="EMBL" id="PDUG01000006">
    <property type="protein sequence ID" value="PIC17696.1"/>
    <property type="molecule type" value="Genomic_DNA"/>
</dbReference>
<accession>A0A2G5SS74</accession>
<proteinExistence type="predicted"/>
<dbReference type="AlphaFoldDB" id="A0A2G5SS74"/>
<evidence type="ECO:0000313" key="3">
    <source>
        <dbReference type="Proteomes" id="UP000230233"/>
    </source>
</evidence>
<evidence type="ECO:0000256" key="1">
    <source>
        <dbReference type="SAM" id="Phobius"/>
    </source>
</evidence>
<keyword evidence="1" id="KW-0812">Transmembrane</keyword>
<gene>
    <name evidence="2" type="primary">Cnig_chr_X.g23849</name>
    <name evidence="2" type="ORF">B9Z55_023849</name>
</gene>
<evidence type="ECO:0008006" key="4">
    <source>
        <dbReference type="Google" id="ProtNLM"/>
    </source>
</evidence>
<organism evidence="2 3">
    <name type="scientific">Caenorhabditis nigoni</name>
    <dbReference type="NCBI Taxonomy" id="1611254"/>
    <lineage>
        <taxon>Eukaryota</taxon>
        <taxon>Metazoa</taxon>
        <taxon>Ecdysozoa</taxon>
        <taxon>Nematoda</taxon>
        <taxon>Chromadorea</taxon>
        <taxon>Rhabditida</taxon>
        <taxon>Rhabditina</taxon>
        <taxon>Rhabditomorpha</taxon>
        <taxon>Rhabditoidea</taxon>
        <taxon>Rhabditidae</taxon>
        <taxon>Peloderinae</taxon>
        <taxon>Caenorhabditis</taxon>
    </lineage>
</organism>
<keyword evidence="3" id="KW-1185">Reference proteome</keyword>
<comment type="caution">
    <text evidence="2">The sequence shown here is derived from an EMBL/GenBank/DDBJ whole genome shotgun (WGS) entry which is preliminary data.</text>
</comment>